<comment type="cofactor">
    <cofactor evidence="9">
        <name>heme c</name>
        <dbReference type="ChEBI" id="CHEBI:61717"/>
    </cofactor>
    <text evidence="9">Binds 3 heme c groups covalently per subunit.</text>
</comment>
<dbReference type="PATRIC" id="fig|431306.5.peg.2558"/>
<evidence type="ECO:0000256" key="1">
    <source>
        <dbReference type="ARBA" id="ARBA00004236"/>
    </source>
</evidence>
<feature type="signal peptide" evidence="11">
    <location>
        <begin position="1"/>
        <end position="26"/>
    </location>
</feature>
<evidence type="ECO:0000256" key="2">
    <source>
        <dbReference type="ARBA" id="ARBA00022475"/>
    </source>
</evidence>
<feature type="binding site" description="axial binding residue" evidence="10">
    <location>
        <position position="49"/>
    </location>
    <ligand>
        <name>heme c</name>
        <dbReference type="ChEBI" id="CHEBI:61717"/>
        <label>1</label>
    </ligand>
    <ligandPart>
        <name>Fe</name>
        <dbReference type="ChEBI" id="CHEBI:18248"/>
    </ligandPart>
</feature>
<feature type="chain" id="PRO_5006855322" evidence="11">
    <location>
        <begin position="27"/>
        <end position="415"/>
    </location>
</feature>
<gene>
    <name evidence="13" type="ORF">AGA_2480</name>
    <name evidence="14" type="ORF">GOB80_04030</name>
</gene>
<keyword evidence="3 9" id="KW-0349">Heme</keyword>
<keyword evidence="13" id="KW-0560">Oxidoreductase</keyword>
<feature type="binding site" description="covalent" evidence="9">
    <location>
        <position position="45"/>
    </location>
    <ligand>
        <name>heme c</name>
        <dbReference type="ChEBI" id="CHEBI:61717"/>
        <label>1</label>
    </ligand>
</feature>
<evidence type="ECO:0000313" key="13">
    <source>
        <dbReference type="EMBL" id="CEF57166.1"/>
    </source>
</evidence>
<keyword evidence="4 10" id="KW-0479">Metal-binding</keyword>
<evidence type="ECO:0000313" key="16">
    <source>
        <dbReference type="Proteomes" id="UP000657200"/>
    </source>
</evidence>
<keyword evidence="5 11" id="KW-0732">Signal</keyword>
<dbReference type="InterPro" id="IPR009056">
    <property type="entry name" value="Cyt_c-like_dom"/>
</dbReference>
<evidence type="ECO:0000256" key="3">
    <source>
        <dbReference type="ARBA" id="ARBA00022617"/>
    </source>
</evidence>
<dbReference type="RefSeq" id="WP_059024430.1">
    <property type="nucleotide sequence ID" value="NZ_LN609302.1"/>
</dbReference>
<dbReference type="OrthoDB" id="9811281at2"/>
<evidence type="ECO:0000313" key="15">
    <source>
        <dbReference type="Proteomes" id="UP000068250"/>
    </source>
</evidence>
<dbReference type="GO" id="GO:0020037">
    <property type="term" value="F:heme binding"/>
    <property type="evidence" value="ECO:0007669"/>
    <property type="project" value="InterPro"/>
</dbReference>
<sequence length="415" mass="43930">MPTRHTPYLLGMLAGVALLAANPAHAATSAANVENGRYLAHAADCEVCHTAEGGTPYAGGRAFNLPGIGVIYSPNITPDKAAGIGAWTDQQFVDAVRKGISPGWKHLYPAMPYPAYARMTDAQVRDMRAYLATLPPSSNKTPANSLKFPFSIRSFMVFWNVLNGPASTYPDDPGKSAEWNRGRYLVEGPGHCGDCHTPRTFSFGLDSSKALGGSVVNGWRAYNLTSDKQSGLGAWTDEELAQYLSTGHADGHGTASGDMADVIGHSLRYLNAQDIHAMVVYLRSIPPLHTAADTVETRTPAAGDATLPQNTRGARLYASACAGCHMPDGTGRQSSFATITGARSLGADNGRNLVQVLVQGSGMQTATGVQIMPHFIGGGLSDHDLADIASFVMTHFTTATPTNMERAVQNARQAP</sequence>
<dbReference type="GO" id="GO:0005886">
    <property type="term" value="C:plasma membrane"/>
    <property type="evidence" value="ECO:0007669"/>
    <property type="project" value="UniProtKB-SubCell"/>
</dbReference>
<keyword evidence="8" id="KW-0472">Membrane</keyword>
<evidence type="ECO:0000256" key="11">
    <source>
        <dbReference type="SAM" id="SignalP"/>
    </source>
</evidence>
<keyword evidence="16" id="KW-1185">Reference proteome</keyword>
<dbReference type="EMBL" id="WOTE01000002">
    <property type="protein sequence ID" value="NHO38865.1"/>
    <property type="molecule type" value="Genomic_DNA"/>
</dbReference>
<reference evidence="14 16" key="3">
    <citation type="journal article" date="2020" name="Int. J. Syst. Evol. Microbiol.">
        <title>Novel acetic acid bacteria from cider fermentations: Acetobacter conturbans sp. nov. and Acetobacter fallax sp. nov.</title>
        <authorList>
            <person name="Sombolestani A.S."/>
            <person name="Cleenwerck I."/>
            <person name="Cnockaert M."/>
            <person name="Borremans W."/>
            <person name="Wieme A.D."/>
            <person name="De Vuyst L."/>
            <person name="Vandamme P."/>
        </authorList>
    </citation>
    <scope>NUCLEOTIDE SEQUENCE [LARGE SCALE GENOMIC DNA]</scope>
    <source>
        <strain evidence="14 16">LMG 23848</strain>
    </source>
</reference>
<feature type="binding site" description="axial binding residue" evidence="10">
    <location>
        <position position="196"/>
    </location>
    <ligand>
        <name>heme c</name>
        <dbReference type="ChEBI" id="CHEBI:61717"/>
        <label>2</label>
    </ligand>
    <ligandPart>
        <name>Fe</name>
        <dbReference type="ChEBI" id="CHEBI:18248"/>
    </ligandPart>
</feature>
<proteinExistence type="predicted"/>
<evidence type="ECO:0000259" key="12">
    <source>
        <dbReference type="PROSITE" id="PS51007"/>
    </source>
</evidence>
<evidence type="ECO:0000256" key="9">
    <source>
        <dbReference type="PIRSR" id="PIRSR000018-50"/>
    </source>
</evidence>
<dbReference type="EMBL" id="LN609302">
    <property type="protein sequence ID" value="CEF57166.1"/>
    <property type="molecule type" value="Genomic_DNA"/>
</dbReference>
<dbReference type="GO" id="GO:0033717">
    <property type="term" value="F:gluconate 2-dehydrogenase (acceptor) activity"/>
    <property type="evidence" value="ECO:0007669"/>
    <property type="project" value="UniProtKB-EC"/>
</dbReference>
<dbReference type="InterPro" id="IPR036909">
    <property type="entry name" value="Cyt_c-like_dom_sf"/>
</dbReference>
<evidence type="ECO:0000313" key="14">
    <source>
        <dbReference type="EMBL" id="NHO38865.1"/>
    </source>
</evidence>
<evidence type="ECO:0000256" key="4">
    <source>
        <dbReference type="ARBA" id="ARBA00022723"/>
    </source>
</evidence>
<evidence type="ECO:0000256" key="5">
    <source>
        <dbReference type="ARBA" id="ARBA00022729"/>
    </source>
</evidence>
<dbReference type="InterPro" id="IPR051459">
    <property type="entry name" value="Cytochrome_c-type_DH"/>
</dbReference>
<dbReference type="Gene3D" id="1.10.760.10">
    <property type="entry name" value="Cytochrome c-like domain"/>
    <property type="match status" value="2"/>
</dbReference>
<accession>A0A0U5BLG3</accession>
<dbReference type="GO" id="GO:0009055">
    <property type="term" value="F:electron transfer activity"/>
    <property type="evidence" value="ECO:0007669"/>
    <property type="project" value="InterPro"/>
</dbReference>
<reference evidence="15" key="2">
    <citation type="submission" date="2014-09" db="EMBL/GenBank/DDBJ databases">
        <authorList>
            <person name="Illeghems K.G."/>
        </authorList>
    </citation>
    <scope>NUCLEOTIDE SEQUENCE [LARGE SCALE GENOMIC DNA]</scope>
    <source>
        <strain evidence="15">LMG 23848T</strain>
    </source>
</reference>
<dbReference type="PROSITE" id="PS51007">
    <property type="entry name" value="CYTC"/>
    <property type="match status" value="3"/>
</dbReference>
<dbReference type="Proteomes" id="UP000657200">
    <property type="component" value="Unassembled WGS sequence"/>
</dbReference>
<evidence type="ECO:0000256" key="6">
    <source>
        <dbReference type="ARBA" id="ARBA00022737"/>
    </source>
</evidence>
<keyword evidence="2" id="KW-1003">Cell membrane</keyword>
<dbReference type="SUPFAM" id="SSF46626">
    <property type="entry name" value="Cytochrome c"/>
    <property type="match status" value="3"/>
</dbReference>
<feature type="binding site" description="covalent" evidence="9">
    <location>
        <position position="195"/>
    </location>
    <ligand>
        <name>heme c</name>
        <dbReference type="ChEBI" id="CHEBI:61717"/>
        <label>2</label>
    </ligand>
</feature>
<feature type="domain" description="Cytochrome c" evidence="12">
    <location>
        <begin position="31"/>
        <end position="135"/>
    </location>
</feature>
<keyword evidence="6" id="KW-0677">Repeat</keyword>
<dbReference type="GO" id="GO:0005506">
    <property type="term" value="F:iron ion binding"/>
    <property type="evidence" value="ECO:0007669"/>
    <property type="project" value="InterPro"/>
</dbReference>
<dbReference type="PIRSF" id="PIRSF000018">
    <property type="entry name" value="Mb_ADH_cyt_c"/>
    <property type="match status" value="1"/>
</dbReference>
<dbReference type="Proteomes" id="UP000068250">
    <property type="component" value="Chromosome I"/>
</dbReference>
<reference evidence="13" key="1">
    <citation type="submission" date="2014-09" db="EMBL/GenBank/DDBJ databases">
        <authorList>
            <person name="Magalhaes I.L.F."/>
            <person name="Oliveira U."/>
            <person name="Santos F.R."/>
            <person name="Vidigal T.H.D.A."/>
            <person name="Brescovit A.D."/>
            <person name="Santos A.J."/>
        </authorList>
    </citation>
    <scope>NUCLEOTIDE SEQUENCE</scope>
    <source>
        <strain evidence="13">LMG 23848T</strain>
    </source>
</reference>
<feature type="binding site" description="axial binding residue" evidence="10">
    <location>
        <position position="325"/>
    </location>
    <ligand>
        <name>heme c</name>
        <dbReference type="ChEBI" id="CHEBI:61717"/>
        <label>3</label>
    </ligand>
    <ligandPart>
        <name>Fe</name>
        <dbReference type="ChEBI" id="CHEBI:18248"/>
    </ligandPart>
</feature>
<dbReference type="STRING" id="431306.AGA_2480"/>
<dbReference type="PANTHER" id="PTHR35008">
    <property type="entry name" value="BLL4482 PROTEIN-RELATED"/>
    <property type="match status" value="1"/>
</dbReference>
<comment type="subcellular location">
    <subcellularLocation>
        <location evidence="1">Cell membrane</location>
    </subcellularLocation>
</comment>
<feature type="binding site" description="covalent" evidence="9">
    <location>
        <position position="321"/>
    </location>
    <ligand>
        <name>heme c</name>
        <dbReference type="ChEBI" id="CHEBI:61717"/>
        <label>3</label>
    </ligand>
</feature>
<evidence type="ECO:0000256" key="7">
    <source>
        <dbReference type="ARBA" id="ARBA00023004"/>
    </source>
</evidence>
<evidence type="ECO:0000256" key="10">
    <source>
        <dbReference type="PIRSR" id="PIRSR000018-51"/>
    </source>
</evidence>
<feature type="domain" description="Cytochrome c" evidence="12">
    <location>
        <begin position="177"/>
        <end position="286"/>
    </location>
</feature>
<evidence type="ECO:0000256" key="8">
    <source>
        <dbReference type="ARBA" id="ARBA00023136"/>
    </source>
</evidence>
<feature type="binding site" description="covalent" evidence="9">
    <location>
        <position position="324"/>
    </location>
    <ligand>
        <name>heme c</name>
        <dbReference type="ChEBI" id="CHEBI:61717"/>
        <label>3</label>
    </ligand>
</feature>
<name>A0A0U5BLG3_9PROT</name>
<dbReference type="AlphaFoldDB" id="A0A0U5BLG3"/>
<keyword evidence="7 10" id="KW-0408">Iron</keyword>
<feature type="binding site" description="covalent" evidence="9">
    <location>
        <position position="48"/>
    </location>
    <ligand>
        <name>heme c</name>
        <dbReference type="ChEBI" id="CHEBI:61717"/>
        <label>1</label>
    </ligand>
</feature>
<protein>
    <submittedName>
        <fullName evidence="14">C-type cytochrome</fullName>
    </submittedName>
    <submittedName>
        <fullName evidence="13">Cytochrome c, class I</fullName>
        <ecNumber evidence="13">1.1.99.3</ecNumber>
    </submittedName>
</protein>
<dbReference type="Pfam" id="PF00034">
    <property type="entry name" value="Cytochrom_C"/>
    <property type="match status" value="2"/>
</dbReference>
<dbReference type="PANTHER" id="PTHR35008:SF8">
    <property type="entry name" value="ALCOHOL DEHYDROGENASE CYTOCHROME C SUBUNIT"/>
    <property type="match status" value="1"/>
</dbReference>
<dbReference type="EC" id="1.1.99.3" evidence="13"/>
<organism evidence="13 15">
    <name type="scientific">Acetobacter ghanensis</name>
    <dbReference type="NCBI Taxonomy" id="431306"/>
    <lineage>
        <taxon>Bacteria</taxon>
        <taxon>Pseudomonadati</taxon>
        <taxon>Pseudomonadota</taxon>
        <taxon>Alphaproteobacteria</taxon>
        <taxon>Acetobacterales</taxon>
        <taxon>Acetobacteraceae</taxon>
        <taxon>Acetobacter</taxon>
    </lineage>
</organism>
<feature type="domain" description="Cytochrome c" evidence="12">
    <location>
        <begin position="308"/>
        <end position="396"/>
    </location>
</feature>
<feature type="binding site" description="covalent" evidence="9">
    <location>
        <position position="192"/>
    </location>
    <ligand>
        <name>heme c</name>
        <dbReference type="ChEBI" id="CHEBI:61717"/>
        <label>2</label>
    </ligand>
</feature>
<dbReference type="InterPro" id="IPR014353">
    <property type="entry name" value="Membr-bd_ADH_cyt_c"/>
</dbReference>